<protein>
    <submittedName>
        <fullName evidence="4">D-glycero-beta-D-manno-heptose-7-phosphate kinase</fullName>
    </submittedName>
</protein>
<dbReference type="AlphaFoldDB" id="A0A7C4UBT1"/>
<dbReference type="InterPro" id="IPR029056">
    <property type="entry name" value="Ribokinase-like"/>
</dbReference>
<dbReference type="Pfam" id="PF00294">
    <property type="entry name" value="PfkB"/>
    <property type="match status" value="1"/>
</dbReference>
<evidence type="ECO:0000256" key="1">
    <source>
        <dbReference type="ARBA" id="ARBA00022679"/>
    </source>
</evidence>
<organism evidence="4">
    <name type="scientific">candidate division WOR-3 bacterium</name>
    <dbReference type="NCBI Taxonomy" id="2052148"/>
    <lineage>
        <taxon>Bacteria</taxon>
        <taxon>Bacteria division WOR-3</taxon>
    </lineage>
</organism>
<evidence type="ECO:0000259" key="3">
    <source>
        <dbReference type="Pfam" id="PF00294"/>
    </source>
</evidence>
<dbReference type="CDD" id="cd01172">
    <property type="entry name" value="RfaE_like"/>
    <property type="match status" value="1"/>
</dbReference>
<dbReference type="GO" id="GO:0033786">
    <property type="term" value="F:heptose-1-phosphate adenylyltransferase activity"/>
    <property type="evidence" value="ECO:0007669"/>
    <property type="project" value="TreeGrafter"/>
</dbReference>
<dbReference type="GO" id="GO:0033785">
    <property type="term" value="F:heptose 7-phosphate kinase activity"/>
    <property type="evidence" value="ECO:0007669"/>
    <property type="project" value="TreeGrafter"/>
</dbReference>
<dbReference type="InterPro" id="IPR011913">
    <property type="entry name" value="RfaE_dom_I"/>
</dbReference>
<evidence type="ECO:0000313" key="4">
    <source>
        <dbReference type="EMBL" id="HGW91334.1"/>
    </source>
</evidence>
<dbReference type="SUPFAM" id="SSF53613">
    <property type="entry name" value="Ribokinase-like"/>
    <property type="match status" value="1"/>
</dbReference>
<accession>A0A7C4UBT1</accession>
<dbReference type="PANTHER" id="PTHR46969">
    <property type="entry name" value="BIFUNCTIONAL PROTEIN HLDE"/>
    <property type="match status" value="1"/>
</dbReference>
<proteinExistence type="predicted"/>
<keyword evidence="2 4" id="KW-0418">Kinase</keyword>
<dbReference type="Gene3D" id="3.40.1190.20">
    <property type="match status" value="1"/>
</dbReference>
<reference evidence="4" key="1">
    <citation type="journal article" date="2020" name="mSystems">
        <title>Genome- and Community-Level Interaction Insights into Carbon Utilization and Element Cycling Functions of Hydrothermarchaeota in Hydrothermal Sediment.</title>
        <authorList>
            <person name="Zhou Z."/>
            <person name="Liu Y."/>
            <person name="Xu W."/>
            <person name="Pan J."/>
            <person name="Luo Z.H."/>
            <person name="Li M."/>
        </authorList>
    </citation>
    <scope>NUCLEOTIDE SEQUENCE [LARGE SCALE GENOMIC DNA]</scope>
    <source>
        <strain evidence="4">SpSt-780</strain>
    </source>
</reference>
<feature type="domain" description="Carbohydrate kinase PfkB" evidence="3">
    <location>
        <begin position="26"/>
        <end position="297"/>
    </location>
</feature>
<dbReference type="PANTHER" id="PTHR46969:SF1">
    <property type="entry name" value="BIFUNCTIONAL PROTEIN HLDE"/>
    <property type="match status" value="1"/>
</dbReference>
<evidence type="ECO:0000256" key="2">
    <source>
        <dbReference type="ARBA" id="ARBA00022777"/>
    </source>
</evidence>
<name>A0A7C4UBT1_UNCW3</name>
<dbReference type="InterPro" id="IPR011611">
    <property type="entry name" value="PfkB_dom"/>
</dbReference>
<comment type="caution">
    <text evidence="4">The sequence shown here is derived from an EMBL/GenBank/DDBJ whole genome shotgun (WGS) entry which is preliminary data.</text>
</comment>
<dbReference type="EMBL" id="DTHG01000027">
    <property type="protein sequence ID" value="HGW91334.1"/>
    <property type="molecule type" value="Genomic_DNA"/>
</dbReference>
<keyword evidence="1" id="KW-0808">Transferase</keyword>
<dbReference type="GO" id="GO:0016773">
    <property type="term" value="F:phosphotransferase activity, alcohol group as acceptor"/>
    <property type="evidence" value="ECO:0007669"/>
    <property type="project" value="InterPro"/>
</dbReference>
<sequence length="321" mass="36519">MFKRKNILVAGDIMLDEYKFGISERISPEAPVPIVSIIKTERRLGGSGNVSMNVLALGLTPIPLCIVGEDKEGEEIISKFKEKDIITDGIIKIKDRRTTKKTRIIAQNQQVLRIDEEETDDIERKIEDKIVDFVERNLKRIDGIILQDYNKGFFTKNIIDFFCSLNDKVIVTVDPKFKNFLEYKNVSLFKPNERELEQVLGKKFHNDDEVIEEGLNLHRRINSPVLITRGKKGMILFEKNRYWGFESTAKDVFDVTGAGDTVIAVVTSAIVSGMDLKRAAMIASIAAGIKIGKLGAVPVFKEEIEEYLNEHKIYRRGKKKK</sequence>
<dbReference type="GO" id="GO:0005829">
    <property type="term" value="C:cytosol"/>
    <property type="evidence" value="ECO:0007669"/>
    <property type="project" value="TreeGrafter"/>
</dbReference>
<gene>
    <name evidence="4" type="ORF">ENV67_02180</name>
</gene>